<dbReference type="InterPro" id="IPR001251">
    <property type="entry name" value="CRAL-TRIO_dom"/>
</dbReference>
<evidence type="ECO:0000313" key="4">
    <source>
        <dbReference type="Proteomes" id="UP000199727"/>
    </source>
</evidence>
<feature type="compositionally biased region" description="Polar residues" evidence="1">
    <location>
        <begin position="1"/>
        <end position="16"/>
    </location>
</feature>
<dbReference type="Gene3D" id="1.10.555.10">
    <property type="entry name" value="Rho GTPase activation protein"/>
    <property type="match status" value="1"/>
</dbReference>
<dbReference type="Gene3D" id="3.40.525.10">
    <property type="entry name" value="CRAL-TRIO lipid binding domain"/>
    <property type="match status" value="1"/>
</dbReference>
<dbReference type="CDD" id="cd00159">
    <property type="entry name" value="RhoGAP"/>
    <property type="match status" value="1"/>
</dbReference>
<dbReference type="InterPro" id="IPR008936">
    <property type="entry name" value="Rho_GTPase_activation_prot"/>
</dbReference>
<comment type="caution">
    <text evidence="3">The sequence shown here is derived from an EMBL/GenBank/DDBJ whole genome shotgun (WGS) entry which is preliminary data.</text>
</comment>
<dbReference type="AlphaFoldDB" id="A0A854QMQ3"/>
<dbReference type="Pfam" id="PF00620">
    <property type="entry name" value="RhoGAP"/>
    <property type="match status" value="1"/>
</dbReference>
<organism evidence="3 4">
    <name type="scientific">Cryptococcus neoformans Tu259-1</name>
    <dbReference type="NCBI Taxonomy" id="1230072"/>
    <lineage>
        <taxon>Eukaryota</taxon>
        <taxon>Fungi</taxon>
        <taxon>Dikarya</taxon>
        <taxon>Basidiomycota</taxon>
        <taxon>Agaricomycotina</taxon>
        <taxon>Tremellomycetes</taxon>
        <taxon>Tremellales</taxon>
        <taxon>Cryptococcaceae</taxon>
        <taxon>Cryptococcus</taxon>
        <taxon>Cryptococcus neoformans species complex</taxon>
    </lineage>
</organism>
<dbReference type="Proteomes" id="UP000199727">
    <property type="component" value="Unassembled WGS sequence"/>
</dbReference>
<dbReference type="GO" id="GO:0007264">
    <property type="term" value="P:small GTPase-mediated signal transduction"/>
    <property type="evidence" value="ECO:0007669"/>
    <property type="project" value="TreeGrafter"/>
</dbReference>
<evidence type="ECO:0000256" key="1">
    <source>
        <dbReference type="SAM" id="MobiDB-lite"/>
    </source>
</evidence>
<dbReference type="PANTHER" id="PTHR45808">
    <property type="entry name" value="RHO GTPASE-ACTIVATING PROTEIN 68F"/>
    <property type="match status" value="1"/>
</dbReference>
<feature type="compositionally biased region" description="Polar residues" evidence="1">
    <location>
        <begin position="95"/>
        <end position="106"/>
    </location>
</feature>
<protein>
    <recommendedName>
        <fullName evidence="2">Rho-GAP domain-containing protein</fullName>
    </recommendedName>
</protein>
<dbReference type="GO" id="GO:0005737">
    <property type="term" value="C:cytoplasm"/>
    <property type="evidence" value="ECO:0007669"/>
    <property type="project" value="TreeGrafter"/>
</dbReference>
<sequence length="674" mass="73097">MDQANAPSTSPINTPATVLHRPTLANPSQQPPPAPPLSSSNTDKETASIMGLVARGGKEVWRRSLGALWTSESGPKDDGSSRSSRRASVDSALSTGSRTKSLHRTQSVDTSSILYPTLTVHPPPVPHNILIVSLAHVPSAPPTLSNDELFQIVLRRLEPWVGEEGEGGYVLIILSAEGLLGGKMAFDVKHKAEARKLPGVAWWIWKWKRLPHKYRKNVKRFYIVHPSYFTRSLLPFIVPLLSPKSYSKLYPVPSLLALYYEHGVTLKGIDITLPVLEAESQALKDDPELLSFALTLSQVPLGEDSRPMFKRSSNSQSSSLWGFQALSSVVSTAASYVGLPRTSFNDAAERRRVVASEGYWKRDLTALVDECGGKVPPLLLSLGKVILSAGISTEGIFRRAPHSRHLEPLVALLALPLEDQGNPSWSQLALADPLLPPKILCKFLAELASPILRSELYDVIRSIVEPGDIKERLFPRLPPSHIVILHCVIYILHRLTAFKDSTKMNALNLAIVVAPTLISGPDRLEDASMCLEPGKKLPLAMLVAAGKAPEESIKGKEVEMSGQGTVVGMLELWIREYPYVSGDLVPERMVCPVSSAGVAAAAKRKEAGEHQSIWERESYPKARKRRSGSVRNSFLGTLFAGSGGNKEGNGMGEVVEVREGIVGGPSSGSGSSPG</sequence>
<feature type="region of interest" description="Disordered" evidence="1">
    <location>
        <begin position="641"/>
        <end position="674"/>
    </location>
</feature>
<evidence type="ECO:0000313" key="3">
    <source>
        <dbReference type="EMBL" id="OXG24971.1"/>
    </source>
</evidence>
<reference evidence="3 4" key="1">
    <citation type="submission" date="2017-06" db="EMBL/GenBank/DDBJ databases">
        <title>Global population genomics of the pathogenic fungus Cryptococcus neoformans var. grubii.</title>
        <authorList>
            <person name="Cuomo C."/>
            <person name="Litvintseva A."/>
            <person name="Chen Y."/>
            <person name="Young S."/>
            <person name="Zeng Q."/>
            <person name="Chapman S."/>
            <person name="Gujja S."/>
            <person name="Saif S."/>
            <person name="Birren B."/>
        </authorList>
    </citation>
    <scope>NUCLEOTIDE SEQUENCE [LARGE SCALE GENOMIC DNA]</scope>
    <source>
        <strain evidence="3 4">Tu259-1</strain>
    </source>
</reference>
<dbReference type="PROSITE" id="PS50238">
    <property type="entry name" value="RHOGAP"/>
    <property type="match status" value="1"/>
</dbReference>
<feature type="domain" description="Rho-GAP" evidence="2">
    <location>
        <begin position="362"/>
        <end position="554"/>
    </location>
</feature>
<feature type="region of interest" description="Disordered" evidence="1">
    <location>
        <begin position="1"/>
        <end position="52"/>
    </location>
</feature>
<dbReference type="Pfam" id="PF13716">
    <property type="entry name" value="CRAL_TRIO_2"/>
    <property type="match status" value="1"/>
</dbReference>
<dbReference type="OrthoDB" id="19923at2759"/>
<dbReference type="GO" id="GO:0005096">
    <property type="term" value="F:GTPase activator activity"/>
    <property type="evidence" value="ECO:0007669"/>
    <property type="project" value="TreeGrafter"/>
</dbReference>
<dbReference type="PANTHER" id="PTHR45808:SF2">
    <property type="entry name" value="RHO GTPASE-ACTIVATING PROTEIN 68F"/>
    <property type="match status" value="1"/>
</dbReference>
<dbReference type="SMART" id="SM00324">
    <property type="entry name" value="RhoGAP"/>
    <property type="match status" value="1"/>
</dbReference>
<proteinExistence type="predicted"/>
<accession>A0A854QMQ3</accession>
<dbReference type="InterPro" id="IPR000198">
    <property type="entry name" value="RhoGAP_dom"/>
</dbReference>
<dbReference type="SUPFAM" id="SSF48350">
    <property type="entry name" value="GTPase activation domain, GAP"/>
    <property type="match status" value="1"/>
</dbReference>
<dbReference type="EMBL" id="AMKT01000028">
    <property type="protein sequence ID" value="OXG24971.1"/>
    <property type="molecule type" value="Genomic_DNA"/>
</dbReference>
<feature type="compositionally biased region" description="Gly residues" evidence="1">
    <location>
        <begin position="661"/>
        <end position="674"/>
    </location>
</feature>
<gene>
    <name evidence="3" type="ORF">C361_01972</name>
</gene>
<evidence type="ECO:0000259" key="2">
    <source>
        <dbReference type="PROSITE" id="PS50238"/>
    </source>
</evidence>
<feature type="region of interest" description="Disordered" evidence="1">
    <location>
        <begin position="69"/>
        <end position="106"/>
    </location>
</feature>
<feature type="compositionally biased region" description="Gly residues" evidence="1">
    <location>
        <begin position="641"/>
        <end position="651"/>
    </location>
</feature>
<dbReference type="InterPro" id="IPR036865">
    <property type="entry name" value="CRAL-TRIO_dom_sf"/>
</dbReference>
<name>A0A854QMQ3_CRYNE</name>